<keyword evidence="1" id="KW-0472">Membrane</keyword>
<feature type="transmembrane region" description="Helical" evidence="1">
    <location>
        <begin position="20"/>
        <end position="42"/>
    </location>
</feature>
<dbReference type="AlphaFoldDB" id="A0A1F7WMY3"/>
<name>A0A1F7WMY3_9BACT</name>
<proteinExistence type="predicted"/>
<organism evidence="2 3">
    <name type="scientific">Candidatus Wallbacteria bacterium GWC2_49_35</name>
    <dbReference type="NCBI Taxonomy" id="1817813"/>
    <lineage>
        <taxon>Bacteria</taxon>
        <taxon>Candidatus Walliibacteriota</taxon>
    </lineage>
</organism>
<protein>
    <recommendedName>
        <fullName evidence="4">HAMP domain-containing protein</fullName>
    </recommendedName>
</protein>
<accession>A0A1F7WMY3</accession>
<dbReference type="EMBL" id="MGFH01000157">
    <property type="protein sequence ID" value="OGM03749.1"/>
    <property type="molecule type" value="Genomic_DNA"/>
</dbReference>
<keyword evidence="1" id="KW-0812">Transmembrane</keyword>
<evidence type="ECO:0000313" key="2">
    <source>
        <dbReference type="EMBL" id="OGM03749.1"/>
    </source>
</evidence>
<evidence type="ECO:0000313" key="3">
    <source>
        <dbReference type="Proteomes" id="UP000178735"/>
    </source>
</evidence>
<evidence type="ECO:0000256" key="1">
    <source>
        <dbReference type="SAM" id="Phobius"/>
    </source>
</evidence>
<keyword evidence="1" id="KW-1133">Transmembrane helix</keyword>
<reference evidence="2 3" key="1">
    <citation type="journal article" date="2016" name="Nat. Commun.">
        <title>Thousands of microbial genomes shed light on interconnected biogeochemical processes in an aquifer system.</title>
        <authorList>
            <person name="Anantharaman K."/>
            <person name="Brown C.T."/>
            <person name="Hug L.A."/>
            <person name="Sharon I."/>
            <person name="Castelle C.J."/>
            <person name="Probst A.J."/>
            <person name="Thomas B.C."/>
            <person name="Singh A."/>
            <person name="Wilkins M.J."/>
            <person name="Karaoz U."/>
            <person name="Brodie E.L."/>
            <person name="Williams K.H."/>
            <person name="Hubbard S.S."/>
            <person name="Banfield J.F."/>
        </authorList>
    </citation>
    <scope>NUCLEOTIDE SEQUENCE [LARGE SCALE GENOMIC DNA]</scope>
</reference>
<dbReference type="Gene3D" id="6.10.340.10">
    <property type="match status" value="1"/>
</dbReference>
<gene>
    <name evidence="2" type="ORF">A2008_08840</name>
</gene>
<feature type="transmembrane region" description="Helical" evidence="1">
    <location>
        <begin position="67"/>
        <end position="89"/>
    </location>
</feature>
<dbReference type="STRING" id="1817813.A2008_08840"/>
<comment type="caution">
    <text evidence="2">The sequence shown here is derived from an EMBL/GenBank/DDBJ whole genome shotgun (WGS) entry which is preliminary data.</text>
</comment>
<dbReference type="Proteomes" id="UP000178735">
    <property type="component" value="Unassembled WGS sequence"/>
</dbReference>
<sequence>MVRKHYFIKKGLQTRFIGTVLLIVALVMVVIFCNLYFFGMFLTQDSEYGASYIEAFNNLKTDLGTKLLGRLVLLGVVNVIIVILISLFFSHQIAGPVYKLEKTLNQVIDGDVNAKFFFRQSDRFDEVAELLNDMKDKFTDALKVAKEVNGKSIKAIDEKGAASLAEVKELNMQLANALNEFNFEAAAGGNAPAADEKKPEETKA</sequence>
<evidence type="ECO:0008006" key="4">
    <source>
        <dbReference type="Google" id="ProtNLM"/>
    </source>
</evidence>